<dbReference type="Pfam" id="PF01381">
    <property type="entry name" value="HTH_3"/>
    <property type="match status" value="1"/>
</dbReference>
<evidence type="ECO:0000259" key="4">
    <source>
        <dbReference type="PROSITE" id="PS50943"/>
    </source>
</evidence>
<dbReference type="SUPFAM" id="SSF47413">
    <property type="entry name" value="lambda repressor-like DNA-binding domains"/>
    <property type="match status" value="1"/>
</dbReference>
<dbReference type="Gene3D" id="1.10.260.40">
    <property type="entry name" value="lambda repressor-like DNA-binding domains"/>
    <property type="match status" value="1"/>
</dbReference>
<reference evidence="5 6" key="1">
    <citation type="journal article" date="2022" name="J. Am. Chem. Soc.">
        <title>Biosynthesis of Guanitoxin Enables Global Environmental Detection in Freshwater Cyanobacteria.</title>
        <authorList>
            <person name="Lima S.T."/>
            <person name="Fallon T.R."/>
            <person name="Cordoza J.L."/>
            <person name="Chekan J.R."/>
            <person name="Delbaje E."/>
            <person name="Hopiavuori A.R."/>
            <person name="Alvarenga D.O."/>
            <person name="Wood S.M."/>
            <person name="Luhavaya H."/>
            <person name="Baumgartner J.T."/>
            <person name="Dorr F.A."/>
            <person name="Etchegaray A."/>
            <person name="Pinto E."/>
            <person name="McKinnie S.M.K."/>
            <person name="Fiore M.F."/>
            <person name="Moore B.S."/>
        </authorList>
    </citation>
    <scope>NUCLEOTIDE SEQUENCE [LARGE SCALE GENOMIC DNA]</scope>
    <source>
        <strain evidence="5 6">ITEP-024</strain>
    </source>
</reference>
<organism evidence="5 6">
    <name type="scientific">Sphaerospermopsis torques-reginae ITEP-024</name>
    <dbReference type="NCBI Taxonomy" id="984208"/>
    <lineage>
        <taxon>Bacteria</taxon>
        <taxon>Bacillati</taxon>
        <taxon>Cyanobacteriota</taxon>
        <taxon>Cyanophyceae</taxon>
        <taxon>Nostocales</taxon>
        <taxon>Aphanizomenonaceae</taxon>
        <taxon>Sphaerospermopsis</taxon>
        <taxon>Sphaerospermopsis torques-reginae</taxon>
    </lineage>
</organism>
<proteinExistence type="predicted"/>
<keyword evidence="2" id="KW-0238">DNA-binding</keyword>
<dbReference type="InterPro" id="IPR050807">
    <property type="entry name" value="TransReg_Diox_bact_type"/>
</dbReference>
<dbReference type="PANTHER" id="PTHR46797:SF23">
    <property type="entry name" value="HTH-TYPE TRANSCRIPTIONAL REGULATOR SUTR"/>
    <property type="match status" value="1"/>
</dbReference>
<dbReference type="PANTHER" id="PTHR46797">
    <property type="entry name" value="HTH-TYPE TRANSCRIPTIONAL REGULATOR"/>
    <property type="match status" value="1"/>
</dbReference>
<keyword evidence="6" id="KW-1185">Reference proteome</keyword>
<evidence type="ECO:0000256" key="2">
    <source>
        <dbReference type="ARBA" id="ARBA00023125"/>
    </source>
</evidence>
<keyword evidence="1" id="KW-0805">Transcription regulation</keyword>
<evidence type="ECO:0000256" key="3">
    <source>
        <dbReference type="ARBA" id="ARBA00023163"/>
    </source>
</evidence>
<dbReference type="CDD" id="cd00093">
    <property type="entry name" value="HTH_XRE"/>
    <property type="match status" value="1"/>
</dbReference>
<dbReference type="InterPro" id="IPR010982">
    <property type="entry name" value="Lambda_DNA-bd_dom_sf"/>
</dbReference>
<gene>
    <name evidence="5" type="ORF">K2F26_05480</name>
</gene>
<sequence length="74" mass="8534">MKAFGLRVRYFRKLLKLSQDELAAKADLHRTYIGAVERGERNISLINIFRLADALEVTAKDLFDHEIENGENTK</sequence>
<dbReference type="PROSITE" id="PS50943">
    <property type="entry name" value="HTH_CROC1"/>
    <property type="match status" value="1"/>
</dbReference>
<dbReference type="InterPro" id="IPR001387">
    <property type="entry name" value="Cro/C1-type_HTH"/>
</dbReference>
<dbReference type="EMBL" id="CP080598">
    <property type="protein sequence ID" value="QYX34108.1"/>
    <property type="molecule type" value="Genomic_DNA"/>
</dbReference>
<accession>A0ABX8X623</accession>
<dbReference type="SMART" id="SM00530">
    <property type="entry name" value="HTH_XRE"/>
    <property type="match status" value="1"/>
</dbReference>
<protein>
    <submittedName>
        <fullName evidence="5">Helix-turn-helix domain-containing protein</fullName>
    </submittedName>
</protein>
<evidence type="ECO:0000313" key="6">
    <source>
        <dbReference type="Proteomes" id="UP000826540"/>
    </source>
</evidence>
<feature type="domain" description="HTH cro/C1-type" evidence="4">
    <location>
        <begin position="8"/>
        <end position="62"/>
    </location>
</feature>
<name>A0ABX8X623_9CYAN</name>
<dbReference type="Proteomes" id="UP000826540">
    <property type="component" value="Chromosome"/>
</dbReference>
<evidence type="ECO:0000313" key="5">
    <source>
        <dbReference type="EMBL" id="QYX34108.1"/>
    </source>
</evidence>
<keyword evidence="3" id="KW-0804">Transcription</keyword>
<evidence type="ECO:0000256" key="1">
    <source>
        <dbReference type="ARBA" id="ARBA00023015"/>
    </source>
</evidence>